<proteinExistence type="predicted"/>
<name>A0A371AQR1_9FIRM</name>
<dbReference type="AlphaFoldDB" id="A0A371AQR1"/>
<organism evidence="1 2">
    <name type="scientific">Anaerosacchariphilus polymeriproducens</name>
    <dbReference type="NCBI Taxonomy" id="1812858"/>
    <lineage>
        <taxon>Bacteria</taxon>
        <taxon>Bacillati</taxon>
        <taxon>Bacillota</taxon>
        <taxon>Clostridia</taxon>
        <taxon>Lachnospirales</taxon>
        <taxon>Lachnospiraceae</taxon>
        <taxon>Anaerosacchariphilus</taxon>
    </lineage>
</organism>
<dbReference type="EMBL" id="QRCT01000051">
    <property type="protein sequence ID" value="RDU21915.1"/>
    <property type="molecule type" value="Genomic_DNA"/>
</dbReference>
<dbReference type="InterPro" id="IPR036691">
    <property type="entry name" value="Endo/exonu/phosph_ase_sf"/>
</dbReference>
<keyword evidence="1" id="KW-0269">Exonuclease</keyword>
<evidence type="ECO:0000313" key="1">
    <source>
        <dbReference type="EMBL" id="RDU21915.1"/>
    </source>
</evidence>
<keyword evidence="1" id="KW-0378">Hydrolase</keyword>
<protein>
    <submittedName>
        <fullName evidence="1">Endonuclease/exonuclease/phosphatase family protein</fullName>
    </submittedName>
</protein>
<dbReference type="RefSeq" id="WP_115483647.1">
    <property type="nucleotide sequence ID" value="NZ_QRCT01000051.1"/>
</dbReference>
<dbReference type="SUPFAM" id="SSF56219">
    <property type="entry name" value="DNase I-like"/>
    <property type="match status" value="1"/>
</dbReference>
<keyword evidence="2" id="KW-1185">Reference proteome</keyword>
<reference evidence="1 2" key="1">
    <citation type="submission" date="2018-07" db="EMBL/GenBank/DDBJ databases">
        <title>Anaerosacharophilus polymeroproducens gen. nov. sp. nov., an anaerobic bacterium isolated from salt field.</title>
        <authorList>
            <person name="Kim W."/>
            <person name="Yang S.-H."/>
            <person name="Oh J."/>
            <person name="Lee J.-H."/>
            <person name="Kwon K.K."/>
        </authorList>
    </citation>
    <scope>NUCLEOTIDE SEQUENCE [LARGE SCALE GENOMIC DNA]</scope>
    <source>
        <strain evidence="1 2">MCWD5</strain>
    </source>
</reference>
<keyword evidence="1" id="KW-0540">Nuclease</keyword>
<accession>A0A371AQR1</accession>
<sequence length="247" mass="28094">MKLLEWNIHKITNDILVKKYVIDTLVSADADILCLVEYLTDEGIEEKLRHKYWYEESNTISGNKVFIAVKKELAPEGLIVKNKNEVIDCYNFLHVDFVMPNEAILSMVGVRMLSPINASKQTLPLKRYLTKLSTSFLCAGDFNIKYYRMNKWFPGIANEIIVDTNSSLSDSSIIYVDKSTSEVTGFGAVDHVLHSDNIKVNSEYKWDFLARDSVYPNISSIDIGTIWSIPAAYPDHALMISDIEIKL</sequence>
<evidence type="ECO:0000313" key="2">
    <source>
        <dbReference type="Proteomes" id="UP000255036"/>
    </source>
</evidence>
<dbReference type="Gene3D" id="3.60.10.10">
    <property type="entry name" value="Endonuclease/exonuclease/phosphatase"/>
    <property type="match status" value="1"/>
</dbReference>
<keyword evidence="1" id="KW-0255">Endonuclease</keyword>
<dbReference type="Proteomes" id="UP000255036">
    <property type="component" value="Unassembled WGS sequence"/>
</dbReference>
<dbReference type="OrthoDB" id="2087662at2"/>
<comment type="caution">
    <text evidence="1">The sequence shown here is derived from an EMBL/GenBank/DDBJ whole genome shotgun (WGS) entry which is preliminary data.</text>
</comment>
<gene>
    <name evidence="1" type="ORF">DWV06_18210</name>
</gene>
<dbReference type="GO" id="GO:0004519">
    <property type="term" value="F:endonuclease activity"/>
    <property type="evidence" value="ECO:0007669"/>
    <property type="project" value="UniProtKB-KW"/>
</dbReference>
<dbReference type="GO" id="GO:0004527">
    <property type="term" value="F:exonuclease activity"/>
    <property type="evidence" value="ECO:0007669"/>
    <property type="project" value="UniProtKB-KW"/>
</dbReference>